<dbReference type="RefSeq" id="WP_248550723.1">
    <property type="nucleotide sequence ID" value="NZ_JALPRK010000003.1"/>
</dbReference>
<dbReference type="GO" id="GO:0016829">
    <property type="term" value="F:lyase activity"/>
    <property type="evidence" value="ECO:0007669"/>
    <property type="project" value="UniProtKB-KW"/>
</dbReference>
<protein>
    <submittedName>
        <fullName evidence="1">Isocitrate lyase/phosphoenolpyruvate mutase family protein</fullName>
    </submittedName>
</protein>
<keyword evidence="1" id="KW-0456">Lyase</keyword>
<dbReference type="InterPro" id="IPR040442">
    <property type="entry name" value="Pyrv_kinase-like_dom_sf"/>
</dbReference>
<comment type="caution">
    <text evidence="1">The sequence shown here is derived from an EMBL/GenBank/DDBJ whole genome shotgun (WGS) entry which is preliminary data.</text>
</comment>
<keyword evidence="2" id="KW-1185">Reference proteome</keyword>
<proteinExistence type="predicted"/>
<evidence type="ECO:0000313" key="1">
    <source>
        <dbReference type="EMBL" id="MCK8486505.1"/>
    </source>
</evidence>
<accession>A0A9X1XUW7</accession>
<evidence type="ECO:0000313" key="2">
    <source>
        <dbReference type="Proteomes" id="UP001139534"/>
    </source>
</evidence>
<dbReference type="InterPro" id="IPR015813">
    <property type="entry name" value="Pyrv/PenolPyrv_kinase-like_dom"/>
</dbReference>
<dbReference type="Proteomes" id="UP001139534">
    <property type="component" value="Unassembled WGS sequence"/>
</dbReference>
<dbReference type="Pfam" id="PF13714">
    <property type="entry name" value="PEP_mutase"/>
    <property type="match status" value="1"/>
</dbReference>
<dbReference type="SUPFAM" id="SSF51621">
    <property type="entry name" value="Phosphoenolpyruvate/pyruvate domain"/>
    <property type="match status" value="1"/>
</dbReference>
<organism evidence="1 2">
    <name type="scientific">Paenibacillus mellifer</name>
    <dbReference type="NCBI Taxonomy" id="2937794"/>
    <lineage>
        <taxon>Bacteria</taxon>
        <taxon>Bacillati</taxon>
        <taxon>Bacillota</taxon>
        <taxon>Bacilli</taxon>
        <taxon>Bacillales</taxon>
        <taxon>Paenibacillaceae</taxon>
        <taxon>Paenibacillus</taxon>
    </lineage>
</organism>
<dbReference type="EMBL" id="JALPRK010000003">
    <property type="protein sequence ID" value="MCK8486505.1"/>
    <property type="molecule type" value="Genomic_DNA"/>
</dbReference>
<sequence>MPIRTKQIEQALALAELHVSAGANGLFVPGLSDLRLIEALCQSSPLPVNIMVGGASSPSPRELAELGVARVSYGPHPYLQMMAALKEAARKALRMERNNRVG</sequence>
<name>A0A9X1XUW7_9BACL</name>
<gene>
    <name evidence="1" type="ORF">M0651_04870</name>
</gene>
<reference evidence="1" key="1">
    <citation type="submission" date="2022-04" db="EMBL/GenBank/DDBJ databases">
        <authorList>
            <person name="Seo M.-J."/>
        </authorList>
    </citation>
    <scope>NUCLEOTIDE SEQUENCE</scope>
    <source>
        <strain evidence="1">MBLB2552</strain>
    </source>
</reference>
<dbReference type="Gene3D" id="3.20.20.60">
    <property type="entry name" value="Phosphoenolpyruvate-binding domains"/>
    <property type="match status" value="1"/>
</dbReference>
<dbReference type="AlphaFoldDB" id="A0A9X1XUW7"/>